<dbReference type="PANTHER" id="PTHR10130">
    <property type="entry name" value="PEROXISOMAL TARGETING SIGNAL 1 RECEPTOR PEX5"/>
    <property type="match status" value="1"/>
</dbReference>
<keyword evidence="9" id="KW-1185">Reference proteome</keyword>
<keyword evidence="3" id="KW-0963">Cytoplasm</keyword>
<feature type="compositionally biased region" description="Polar residues" evidence="7">
    <location>
        <begin position="40"/>
        <end position="53"/>
    </location>
</feature>
<reference evidence="8 9" key="1">
    <citation type="journal article" date="2021" name="Environ. Microbiol.">
        <title>Gene family expansions and transcriptome signatures uncover fungal adaptations to wood decay.</title>
        <authorList>
            <person name="Hage H."/>
            <person name="Miyauchi S."/>
            <person name="Viragh M."/>
            <person name="Drula E."/>
            <person name="Min B."/>
            <person name="Chaduli D."/>
            <person name="Navarro D."/>
            <person name="Favel A."/>
            <person name="Norest M."/>
            <person name="Lesage-Meessen L."/>
            <person name="Balint B."/>
            <person name="Merenyi Z."/>
            <person name="de Eugenio L."/>
            <person name="Morin E."/>
            <person name="Martinez A.T."/>
            <person name="Baldrian P."/>
            <person name="Stursova M."/>
            <person name="Martinez M.J."/>
            <person name="Novotny C."/>
            <person name="Magnuson J.K."/>
            <person name="Spatafora J.W."/>
            <person name="Maurice S."/>
            <person name="Pangilinan J."/>
            <person name="Andreopoulos W."/>
            <person name="LaButti K."/>
            <person name="Hundley H."/>
            <person name="Na H."/>
            <person name="Kuo A."/>
            <person name="Barry K."/>
            <person name="Lipzen A."/>
            <person name="Henrissat B."/>
            <person name="Riley R."/>
            <person name="Ahrendt S."/>
            <person name="Nagy L.G."/>
            <person name="Grigoriev I.V."/>
            <person name="Martin F."/>
            <person name="Rosso M.N."/>
        </authorList>
    </citation>
    <scope>NUCLEOTIDE SEQUENCE [LARGE SCALE GENOMIC DNA]</scope>
    <source>
        <strain evidence="8 9">CIRM-BRFM 1785</strain>
    </source>
</reference>
<comment type="subcellular location">
    <subcellularLocation>
        <location evidence="1">Cytoplasm</location>
    </subcellularLocation>
</comment>
<accession>A0ABQ8KML9</accession>
<proteinExistence type="inferred from homology"/>
<feature type="compositionally biased region" description="Polar residues" evidence="7">
    <location>
        <begin position="116"/>
        <end position="136"/>
    </location>
</feature>
<evidence type="ECO:0000313" key="8">
    <source>
        <dbReference type="EMBL" id="KAH9839364.1"/>
    </source>
</evidence>
<dbReference type="PANTHER" id="PTHR10130:SF9">
    <property type="entry name" value="PEROXISOMAL TARGETING SIGNAL RECEPTOR"/>
    <property type="match status" value="1"/>
</dbReference>
<name>A0ABQ8KML9_9APHY</name>
<evidence type="ECO:0000256" key="5">
    <source>
        <dbReference type="ARBA" id="ARBA00022803"/>
    </source>
</evidence>
<gene>
    <name evidence="8" type="ORF">C8Q71DRAFT_894878</name>
</gene>
<dbReference type="Gene3D" id="1.25.40.10">
    <property type="entry name" value="Tetratricopeptide repeat domain"/>
    <property type="match status" value="1"/>
</dbReference>
<evidence type="ECO:0000256" key="3">
    <source>
        <dbReference type="ARBA" id="ARBA00022490"/>
    </source>
</evidence>
<dbReference type="InterPro" id="IPR011990">
    <property type="entry name" value="TPR-like_helical_dom_sf"/>
</dbReference>
<keyword evidence="5 6" id="KW-0802">TPR repeat</keyword>
<evidence type="ECO:0000256" key="7">
    <source>
        <dbReference type="SAM" id="MobiDB-lite"/>
    </source>
</evidence>
<evidence type="ECO:0000256" key="6">
    <source>
        <dbReference type="PROSITE-ProRule" id="PRU00339"/>
    </source>
</evidence>
<comment type="caution">
    <text evidence="8">The sequence shown here is derived from an EMBL/GenBank/DDBJ whole genome shotgun (WGS) entry which is preliminary data.</text>
</comment>
<protein>
    <submittedName>
        <fullName evidence="8">Peroxisome targeting signal receptor</fullName>
    </submittedName>
</protein>
<keyword evidence="4" id="KW-0677">Repeat</keyword>
<keyword evidence="8" id="KW-0675">Receptor</keyword>
<dbReference type="Pfam" id="PF13432">
    <property type="entry name" value="TPR_16"/>
    <property type="match status" value="1"/>
</dbReference>
<dbReference type="Proteomes" id="UP000814176">
    <property type="component" value="Unassembled WGS sequence"/>
</dbReference>
<evidence type="ECO:0000256" key="4">
    <source>
        <dbReference type="ARBA" id="ARBA00022737"/>
    </source>
</evidence>
<evidence type="ECO:0000313" key="9">
    <source>
        <dbReference type="Proteomes" id="UP000814176"/>
    </source>
</evidence>
<dbReference type="InterPro" id="IPR024111">
    <property type="entry name" value="PEX5/PEX5L"/>
</dbReference>
<dbReference type="SMART" id="SM00028">
    <property type="entry name" value="TPR"/>
    <property type="match status" value="3"/>
</dbReference>
<dbReference type="SUPFAM" id="SSF48452">
    <property type="entry name" value="TPR-like"/>
    <property type="match status" value="1"/>
</dbReference>
<dbReference type="EMBL" id="JADCUA010000006">
    <property type="protein sequence ID" value="KAH9839364.1"/>
    <property type="molecule type" value="Genomic_DNA"/>
</dbReference>
<comment type="similarity">
    <text evidence="2">Belongs to the peroxisomal targeting signal receptor family.</text>
</comment>
<dbReference type="RefSeq" id="XP_047781119.1">
    <property type="nucleotide sequence ID" value="XM_047928726.1"/>
</dbReference>
<feature type="repeat" description="TPR" evidence="6">
    <location>
        <begin position="538"/>
        <end position="571"/>
    </location>
</feature>
<feature type="region of interest" description="Disordered" evidence="7">
    <location>
        <begin position="97"/>
        <end position="136"/>
    </location>
</feature>
<dbReference type="GeneID" id="72009458"/>
<evidence type="ECO:0000256" key="1">
    <source>
        <dbReference type="ARBA" id="ARBA00004496"/>
    </source>
</evidence>
<dbReference type="PROSITE" id="PS50005">
    <property type="entry name" value="TPR"/>
    <property type="match status" value="2"/>
</dbReference>
<sequence length="649" mass="71206">MSLQGLISGSECAVPFNPLSQVLKHTEGDRSLQQDRVAGPSSSRLQHLPSTASAPGAERDLALARQFFDGNAPQAGASAFALATQLPHAARPMDVAMRSGPDLGKAWSDIQGRPGLQSQTPRSQAGPQMSSHWATEFSSNSAMSLHGPAQSGSVQHSEYNQSSYMQSSMYRPMTGSGYMYGSSFSSVGTPLQMSDKGKGKEIDFEAAFAEATASFSSQADSGRIVEVEDDVGDLADTLQDTNLAEQDGAQSEAEQYATDFQHMWDQLQNSEVPPPQEDMTKWEAQFNQLMNSQRDNEENFSEYGDFARQVWNEDQSNYDFTTSESRVEFTNEGLPILGPYTFEKDNRHLDPSTSGRSHLQAAKDLLEQNGSLSEVSLLLEAAIQKGELGEGGYESWIMLGEVKSMDEHEDAAMRALTEGTRRAEEAGAAGQGMLSLAISYTNESFERASHTMLLQWLKARFPDYHISEEAWKSLSGAGWHSHERVTEAFLGLARVQYSGGEMDPDVQIALGVLFYASSDFDRAKDCFEAALAVRPKDYLLWNRLGSSLSNGSKPEEALGAYREALQLRPTYTRAIYNVGVACLNIGAHKEAAEHMLGALAMQEVSGGAKSDQLWYTLRRVFQSMGRQDLADMAKATTDVEAFRREGFDF</sequence>
<organism evidence="8 9">
    <name type="scientific">Rhodofomes roseus</name>
    <dbReference type="NCBI Taxonomy" id="34475"/>
    <lineage>
        <taxon>Eukaryota</taxon>
        <taxon>Fungi</taxon>
        <taxon>Dikarya</taxon>
        <taxon>Basidiomycota</taxon>
        <taxon>Agaricomycotina</taxon>
        <taxon>Agaricomycetes</taxon>
        <taxon>Polyporales</taxon>
        <taxon>Rhodofomes</taxon>
    </lineage>
</organism>
<evidence type="ECO:0000256" key="2">
    <source>
        <dbReference type="ARBA" id="ARBA00005348"/>
    </source>
</evidence>
<feature type="region of interest" description="Disordered" evidence="7">
    <location>
        <begin position="28"/>
        <end position="55"/>
    </location>
</feature>
<dbReference type="InterPro" id="IPR019734">
    <property type="entry name" value="TPR_rpt"/>
</dbReference>
<feature type="repeat" description="TPR" evidence="6">
    <location>
        <begin position="504"/>
        <end position="537"/>
    </location>
</feature>